<dbReference type="RefSeq" id="WP_129219549.1">
    <property type="nucleotide sequence ID" value="NZ_QYBC01000009.1"/>
</dbReference>
<sequence length="423" mass="45571">MLDVARLKGRARPDDGGEARQQAGRDVDARAAPAPAPSHPSKAEPPAEPAPPQRRPGMLSRLSTKALKLLATVLIFAAAAVAALLIWDYYVTAPWTRDGRVRVQVASVAPQVSGQVTEIRIVDNQFVHKGDVLYVIDPFDFESALAMAKSTVRQRAADLQVKRVQADRRQHLSDLATTPEEQQQYVGNATQAQGAFEAAQAQEAQAEVNLKRTEVMSPVNGFVTNLLMRVGDYAREGSSNVSVIDADSYWVDGYFEETKMAHVGVGDAAQAQLMGYAQPLLGHVQSVTRGISVSDAAPSTQGLPNVDAVYSWVRLAQRVPVRMRIEQVPPGVPLVSGMTATVSIRDAVPDDGGPWWRRKADGVGTALKDLFDRPVPRANCVPAIGDLEGRTTTLPTPIPTAARRPDQINPGIAPGMTLSPHPR</sequence>
<dbReference type="Gene3D" id="2.40.50.100">
    <property type="match status" value="1"/>
</dbReference>
<evidence type="ECO:0000256" key="1">
    <source>
        <dbReference type="SAM" id="MobiDB-lite"/>
    </source>
</evidence>
<dbReference type="EMBL" id="QYBC01000009">
    <property type="protein sequence ID" value="RYB04789.1"/>
    <property type="molecule type" value="Genomic_DNA"/>
</dbReference>
<feature type="region of interest" description="Disordered" evidence="1">
    <location>
        <begin position="1"/>
        <end position="58"/>
    </location>
</feature>
<evidence type="ECO:0000313" key="6">
    <source>
        <dbReference type="Proteomes" id="UP000289411"/>
    </source>
</evidence>
<organism evidence="5 6">
    <name type="scientific">Lichenibacterium ramalinae</name>
    <dbReference type="NCBI Taxonomy" id="2316527"/>
    <lineage>
        <taxon>Bacteria</taxon>
        <taxon>Pseudomonadati</taxon>
        <taxon>Pseudomonadota</taxon>
        <taxon>Alphaproteobacteria</taxon>
        <taxon>Hyphomicrobiales</taxon>
        <taxon>Lichenihabitantaceae</taxon>
        <taxon>Lichenibacterium</taxon>
    </lineage>
</organism>
<keyword evidence="2" id="KW-0472">Membrane</keyword>
<gene>
    <name evidence="5" type="ORF">D3272_11670</name>
</gene>
<evidence type="ECO:0000256" key="2">
    <source>
        <dbReference type="SAM" id="Phobius"/>
    </source>
</evidence>
<evidence type="ECO:0000313" key="5">
    <source>
        <dbReference type="EMBL" id="RYB04789.1"/>
    </source>
</evidence>
<evidence type="ECO:0000259" key="4">
    <source>
        <dbReference type="Pfam" id="PF25963"/>
    </source>
</evidence>
<protein>
    <submittedName>
        <fullName evidence="5">HlyD family secretion protein</fullName>
    </submittedName>
</protein>
<dbReference type="SUPFAM" id="SSF111369">
    <property type="entry name" value="HlyD-like secretion proteins"/>
    <property type="match status" value="1"/>
</dbReference>
<dbReference type="Gene3D" id="2.40.30.170">
    <property type="match status" value="1"/>
</dbReference>
<evidence type="ECO:0000259" key="3">
    <source>
        <dbReference type="Pfam" id="PF25917"/>
    </source>
</evidence>
<dbReference type="InterPro" id="IPR058625">
    <property type="entry name" value="MdtA-like_BSH"/>
</dbReference>
<feature type="region of interest" description="Disordered" evidence="1">
    <location>
        <begin position="391"/>
        <end position="423"/>
    </location>
</feature>
<feature type="domain" description="p-hydroxybenzoic acid efflux pump subunit AaeA-like beta-barrel" evidence="4">
    <location>
        <begin position="248"/>
        <end position="344"/>
    </location>
</feature>
<accession>A0A4Q2REY7</accession>
<reference evidence="5 6" key="1">
    <citation type="submission" date="2018-09" db="EMBL/GenBank/DDBJ databases">
        <authorList>
            <person name="Grouzdev D.S."/>
            <person name="Krutkina M.S."/>
        </authorList>
    </citation>
    <scope>NUCLEOTIDE SEQUENCE [LARGE SCALE GENOMIC DNA]</scope>
    <source>
        <strain evidence="5 6">RmlP001</strain>
    </source>
</reference>
<keyword evidence="2" id="KW-0812">Transmembrane</keyword>
<feature type="domain" description="Multidrug resistance protein MdtA-like barrel-sandwich hybrid" evidence="3">
    <location>
        <begin position="105"/>
        <end position="244"/>
    </location>
</feature>
<dbReference type="Pfam" id="PF25917">
    <property type="entry name" value="BSH_RND"/>
    <property type="match status" value="1"/>
</dbReference>
<keyword evidence="6" id="KW-1185">Reference proteome</keyword>
<proteinExistence type="predicted"/>
<feature type="compositionally biased region" description="Basic and acidic residues" evidence="1">
    <location>
        <begin position="11"/>
        <end position="29"/>
    </location>
</feature>
<comment type="caution">
    <text evidence="5">The sequence shown here is derived from an EMBL/GenBank/DDBJ whole genome shotgun (WGS) entry which is preliminary data.</text>
</comment>
<dbReference type="Pfam" id="PF25963">
    <property type="entry name" value="Beta-barrel_AAEA"/>
    <property type="match status" value="1"/>
</dbReference>
<feature type="compositionally biased region" description="Low complexity" evidence="1">
    <location>
        <begin position="391"/>
        <end position="402"/>
    </location>
</feature>
<dbReference type="OrthoDB" id="9811754at2"/>
<dbReference type="PANTHER" id="PTHR30367">
    <property type="entry name" value="P-HYDROXYBENZOIC ACID EFFLUX PUMP SUBUNIT AAEA-RELATED"/>
    <property type="match status" value="1"/>
</dbReference>
<reference evidence="5 6" key="2">
    <citation type="submission" date="2019-02" db="EMBL/GenBank/DDBJ databases">
        <title>'Lichenibacterium ramalinii' gen. nov. sp. nov., 'Lichenibacterium minor' gen. nov. sp. nov.</title>
        <authorList>
            <person name="Pankratov T."/>
        </authorList>
    </citation>
    <scope>NUCLEOTIDE SEQUENCE [LARGE SCALE GENOMIC DNA]</scope>
    <source>
        <strain evidence="5 6">RmlP001</strain>
    </source>
</reference>
<keyword evidence="2" id="KW-1133">Transmembrane helix</keyword>
<dbReference type="InterPro" id="IPR058634">
    <property type="entry name" value="AaeA-lik-b-barrel"/>
</dbReference>
<feature type="transmembrane region" description="Helical" evidence="2">
    <location>
        <begin position="69"/>
        <end position="90"/>
    </location>
</feature>
<name>A0A4Q2REY7_9HYPH</name>
<dbReference type="Proteomes" id="UP000289411">
    <property type="component" value="Unassembled WGS sequence"/>
</dbReference>
<dbReference type="AlphaFoldDB" id="A0A4Q2REY7"/>
<dbReference type="PANTHER" id="PTHR30367:SF1">
    <property type="entry name" value="MULTIDRUG RESISTANCE PROTEIN MDTN"/>
    <property type="match status" value="1"/>
</dbReference>
<dbReference type="InterPro" id="IPR050393">
    <property type="entry name" value="MFP_Efflux_Pump"/>
</dbReference>